<keyword evidence="3" id="KW-0560">Oxidoreductase</keyword>
<dbReference type="InterPro" id="IPR012171">
    <property type="entry name" value="Fatty_acid_desaturase"/>
</dbReference>
<feature type="region of interest" description="Disordered" evidence="4">
    <location>
        <begin position="128"/>
        <end position="150"/>
    </location>
</feature>
<feature type="compositionally biased region" description="Basic and acidic residues" evidence="4">
    <location>
        <begin position="33"/>
        <end position="47"/>
    </location>
</feature>
<comment type="subcellular location">
    <subcellularLocation>
        <location evidence="1">Membrane</location>
    </subcellularLocation>
</comment>
<evidence type="ECO:0000313" key="7">
    <source>
        <dbReference type="Proteomes" id="UP000287651"/>
    </source>
</evidence>
<feature type="compositionally biased region" description="Polar residues" evidence="4">
    <location>
        <begin position="1"/>
        <end position="24"/>
    </location>
</feature>
<dbReference type="GO" id="GO:0016717">
    <property type="term" value="F:oxidoreductase activity, acting on paired donors, with oxidation of a pair of donors resulting in the reduction of molecular oxygen to two molecules of water"/>
    <property type="evidence" value="ECO:0007669"/>
    <property type="project" value="InterPro"/>
</dbReference>
<name>A0A427B1U3_ENSVE</name>
<evidence type="ECO:0000256" key="3">
    <source>
        <dbReference type="ARBA" id="ARBA00023002"/>
    </source>
</evidence>
<comment type="similarity">
    <text evidence="2">Belongs to the fatty acid desaturase type 1 family.</text>
</comment>
<dbReference type="InterPro" id="IPR021863">
    <property type="entry name" value="FAS_N"/>
</dbReference>
<feature type="region of interest" description="Disordered" evidence="4">
    <location>
        <begin position="1"/>
        <end position="86"/>
    </location>
</feature>
<feature type="domain" description="Fatty acid desaturase N-terminal" evidence="5">
    <location>
        <begin position="156"/>
        <end position="280"/>
    </location>
</feature>
<feature type="region of interest" description="Disordered" evidence="4">
    <location>
        <begin position="219"/>
        <end position="247"/>
    </location>
</feature>
<dbReference type="AlphaFoldDB" id="A0A427B1U3"/>
<dbReference type="GO" id="GO:0016020">
    <property type="term" value="C:membrane"/>
    <property type="evidence" value="ECO:0007669"/>
    <property type="project" value="UniProtKB-SubCell"/>
</dbReference>
<sequence length="442" mass="49186">MGGGCPSSTAPTLAQPIAVSSSPPKVQEIPSEEVTKKVAEASGKHLIEATSSQRKKAKVIGRHNSHKKGEGSKSRAVKGKGPTSPVDEVLTLRARPKSVRELCNARPRVDDRDYHVIRVSSLPEHDPDAPLEMHLRPLRPGRRSRGRRKGATFGGMASWVLSNCCGLRPLPASFPRPNSGLLIAASLKPLKRRPLFSRAVGLGGRREWALRVSAPLQVAPLEDETESGEGSGEPSLKGSDGKGETFDPGMPPPFGLAEIRAAIPKHCWVKDPWRSMSYVLPENLYRSLDSSTRKLRFTLPFPMFAYPFYLEWSYLRGGLTTLDRDYGWLNNIHHDIGTHVVHHLFPQIPHYHLVEAVSTTYFLLRFTWIYSMEFLIELPLSYQTEAAKPVVGKYYREPAKSGPLPLHLLGVLVRSLKHDHYVNDTGEVVYYQTDSRLRGASD</sequence>
<proteinExistence type="inferred from homology"/>
<gene>
    <name evidence="6" type="ORF">B296_00007149</name>
</gene>
<evidence type="ECO:0000256" key="1">
    <source>
        <dbReference type="ARBA" id="ARBA00004370"/>
    </source>
</evidence>
<feature type="compositionally biased region" description="Basic residues" evidence="4">
    <location>
        <begin position="136"/>
        <end position="150"/>
    </location>
</feature>
<accession>A0A427B1U3</accession>
<dbReference type="Pfam" id="PF11960">
    <property type="entry name" value="DUF3474"/>
    <property type="match status" value="1"/>
</dbReference>
<comment type="caution">
    <text evidence="6">The sequence shown here is derived from an EMBL/GenBank/DDBJ whole genome shotgun (WGS) entry which is preliminary data.</text>
</comment>
<feature type="compositionally biased region" description="Basic residues" evidence="4">
    <location>
        <begin position="53"/>
        <end position="66"/>
    </location>
</feature>
<dbReference type="EMBL" id="AMZH03000682">
    <property type="protein sequence ID" value="RRT82488.1"/>
    <property type="molecule type" value="Genomic_DNA"/>
</dbReference>
<evidence type="ECO:0000313" key="6">
    <source>
        <dbReference type="EMBL" id="RRT82488.1"/>
    </source>
</evidence>
<dbReference type="Proteomes" id="UP000287651">
    <property type="component" value="Unassembled WGS sequence"/>
</dbReference>
<evidence type="ECO:0000259" key="5">
    <source>
        <dbReference type="Pfam" id="PF11960"/>
    </source>
</evidence>
<evidence type="ECO:0000256" key="2">
    <source>
        <dbReference type="ARBA" id="ARBA00009295"/>
    </source>
</evidence>
<evidence type="ECO:0000256" key="4">
    <source>
        <dbReference type="SAM" id="MobiDB-lite"/>
    </source>
</evidence>
<organism evidence="6 7">
    <name type="scientific">Ensete ventricosum</name>
    <name type="common">Abyssinian banana</name>
    <name type="synonym">Musa ensete</name>
    <dbReference type="NCBI Taxonomy" id="4639"/>
    <lineage>
        <taxon>Eukaryota</taxon>
        <taxon>Viridiplantae</taxon>
        <taxon>Streptophyta</taxon>
        <taxon>Embryophyta</taxon>
        <taxon>Tracheophyta</taxon>
        <taxon>Spermatophyta</taxon>
        <taxon>Magnoliopsida</taxon>
        <taxon>Liliopsida</taxon>
        <taxon>Zingiberales</taxon>
        <taxon>Musaceae</taxon>
        <taxon>Ensete</taxon>
    </lineage>
</organism>
<dbReference type="PANTHER" id="PTHR32100">
    <property type="entry name" value="OMEGA-6 FATTY ACID DESATURASE, CHLOROPLASTIC"/>
    <property type="match status" value="1"/>
</dbReference>
<reference evidence="6 7" key="1">
    <citation type="journal article" date="2014" name="Agronomy (Basel)">
        <title>A Draft Genome Sequence for Ensete ventricosum, the Drought-Tolerant Tree Against Hunger.</title>
        <authorList>
            <person name="Harrison J."/>
            <person name="Moore K.A."/>
            <person name="Paszkiewicz K."/>
            <person name="Jones T."/>
            <person name="Grant M."/>
            <person name="Ambacheew D."/>
            <person name="Muzemil S."/>
            <person name="Studholme D.J."/>
        </authorList>
    </citation>
    <scope>NUCLEOTIDE SEQUENCE [LARGE SCALE GENOMIC DNA]</scope>
</reference>
<protein>
    <recommendedName>
        <fullName evidence="5">Fatty acid desaturase N-terminal domain-containing protein</fullName>
    </recommendedName>
</protein>